<keyword evidence="2" id="KW-1185">Reference proteome</keyword>
<reference evidence="1 2" key="1">
    <citation type="submission" date="2017-11" db="EMBL/GenBank/DDBJ databases">
        <title>De novo assembly and phasing of dikaryotic genomes from two isolates of Puccinia coronata f. sp. avenae, the causal agent of oat crown rust.</title>
        <authorList>
            <person name="Miller M.E."/>
            <person name="Zhang Y."/>
            <person name="Omidvar V."/>
            <person name="Sperschneider J."/>
            <person name="Schwessinger B."/>
            <person name="Raley C."/>
            <person name="Palmer J.M."/>
            <person name="Garnica D."/>
            <person name="Upadhyaya N."/>
            <person name="Rathjen J."/>
            <person name="Taylor J.M."/>
            <person name="Park R.F."/>
            <person name="Dodds P.N."/>
            <person name="Hirsch C.D."/>
            <person name="Kianian S.F."/>
            <person name="Figueroa M."/>
        </authorList>
    </citation>
    <scope>NUCLEOTIDE SEQUENCE [LARGE SCALE GENOMIC DNA]</scope>
    <source>
        <strain evidence="1">12NC29</strain>
    </source>
</reference>
<proteinExistence type="predicted"/>
<evidence type="ECO:0000313" key="2">
    <source>
        <dbReference type="Proteomes" id="UP000235388"/>
    </source>
</evidence>
<evidence type="ECO:0000313" key="1">
    <source>
        <dbReference type="EMBL" id="PLW53563.1"/>
    </source>
</evidence>
<protein>
    <submittedName>
        <fullName evidence="1">Uncharacterized protein</fullName>
    </submittedName>
</protein>
<comment type="caution">
    <text evidence="1">The sequence shown here is derived from an EMBL/GenBank/DDBJ whole genome shotgun (WGS) entry which is preliminary data.</text>
</comment>
<sequence length="351" mass="40179">MAMMNTPFFDHVRLIIHEPTQDETPTRYPQTCAGASQEEAGSLPSLYLWFPYDLLNEFARNAEEFYQGSPSPYVRSTPSLLTCFRPSASEPKASGLSIQEKRALDYFGTLQPDCKAVNTLRMLLRDAMVYLALKEYTSLALLRLWKTQLDHIMHNGPTGEEATIIAYALYTLLLKNHGKADETGILDSILPEHLRRIQHWYAQSYPGPNGAPVWQREMFAPHTGLSTTLRSRVTFREQLQSEPTLVDISEALSEKRYVYVYHTLDDIIKKIFSSKPSPKLFSSHTRVAAIALLFHAMHNTNEHASLPAIKIAYLLLANERNDFFLFNHEKNLLRKLYDDYYDHGPNRQGPL</sequence>
<organism evidence="1 2">
    <name type="scientific">Puccinia coronata f. sp. avenae</name>
    <dbReference type="NCBI Taxonomy" id="200324"/>
    <lineage>
        <taxon>Eukaryota</taxon>
        <taxon>Fungi</taxon>
        <taxon>Dikarya</taxon>
        <taxon>Basidiomycota</taxon>
        <taxon>Pucciniomycotina</taxon>
        <taxon>Pucciniomycetes</taxon>
        <taxon>Pucciniales</taxon>
        <taxon>Pucciniaceae</taxon>
        <taxon>Puccinia</taxon>
    </lineage>
</organism>
<dbReference type="AlphaFoldDB" id="A0A2N5VU92"/>
<accession>A0A2N5VU92</accession>
<name>A0A2N5VU92_9BASI</name>
<dbReference type="EMBL" id="PGCJ01000059">
    <property type="protein sequence ID" value="PLW53563.1"/>
    <property type="molecule type" value="Genomic_DNA"/>
</dbReference>
<gene>
    <name evidence="1" type="ORF">PCANC_06656</name>
</gene>
<dbReference type="Proteomes" id="UP000235388">
    <property type="component" value="Unassembled WGS sequence"/>
</dbReference>